<evidence type="ECO:0000313" key="4">
    <source>
        <dbReference type="Proteomes" id="UP000215902"/>
    </source>
</evidence>
<organism evidence="3 4">
    <name type="scientific">Macrostomum lignano</name>
    <dbReference type="NCBI Taxonomy" id="282301"/>
    <lineage>
        <taxon>Eukaryota</taxon>
        <taxon>Metazoa</taxon>
        <taxon>Spiralia</taxon>
        <taxon>Lophotrochozoa</taxon>
        <taxon>Platyhelminthes</taxon>
        <taxon>Rhabditophora</taxon>
        <taxon>Macrostomorpha</taxon>
        <taxon>Macrostomida</taxon>
        <taxon>Macrostomidae</taxon>
        <taxon>Macrostomum</taxon>
    </lineage>
</organism>
<evidence type="ECO:0000313" key="3">
    <source>
        <dbReference type="EMBL" id="PAA89981.1"/>
    </source>
</evidence>
<gene>
    <name evidence="3" type="ORF">BOX15_Mlig016802g1</name>
</gene>
<evidence type="ECO:0008006" key="5">
    <source>
        <dbReference type="Google" id="ProtNLM"/>
    </source>
</evidence>
<feature type="compositionally biased region" description="Polar residues" evidence="2">
    <location>
        <begin position="76"/>
        <end position="98"/>
    </location>
</feature>
<dbReference type="AlphaFoldDB" id="A0A267GVD1"/>
<name>A0A267GVD1_9PLAT</name>
<comment type="caution">
    <text evidence="3">The sequence shown here is derived from an EMBL/GenBank/DDBJ whole genome shotgun (WGS) entry which is preliminary data.</text>
</comment>
<reference evidence="3 4" key="1">
    <citation type="submission" date="2017-06" db="EMBL/GenBank/DDBJ databases">
        <title>A platform for efficient transgenesis in Macrostomum lignano, a flatworm model organism for stem cell research.</title>
        <authorList>
            <person name="Berezikov E."/>
        </authorList>
    </citation>
    <scope>NUCLEOTIDE SEQUENCE [LARGE SCALE GENOMIC DNA]</scope>
    <source>
        <strain evidence="3">DV1</strain>
        <tissue evidence="3">Whole organism</tissue>
    </source>
</reference>
<evidence type="ECO:0000256" key="2">
    <source>
        <dbReference type="SAM" id="MobiDB-lite"/>
    </source>
</evidence>
<feature type="region of interest" description="Disordered" evidence="2">
    <location>
        <begin position="73"/>
        <end position="100"/>
    </location>
</feature>
<keyword evidence="1" id="KW-0175">Coiled coil</keyword>
<proteinExistence type="predicted"/>
<dbReference type="EMBL" id="NIVC01000129">
    <property type="protein sequence ID" value="PAA89981.1"/>
    <property type="molecule type" value="Genomic_DNA"/>
</dbReference>
<evidence type="ECO:0000256" key="1">
    <source>
        <dbReference type="SAM" id="Coils"/>
    </source>
</evidence>
<protein>
    <recommendedName>
        <fullName evidence="5">PDZ domain-containing protein</fullName>
    </recommendedName>
</protein>
<feature type="coiled-coil region" evidence="1">
    <location>
        <begin position="160"/>
        <end position="201"/>
    </location>
</feature>
<sequence>MQPQILEINNRRLVAVTPAVATEILQQCGRGAGHVTIRLGRRAEASGFDGGSCGEQVDGEDTVQRLLRAATAAPGSGQSLSDLQSHFASTGTSNQSMKNDFPDRQLQQQLQPKCRDQQPPHPRLSIDARRQLLEAHAEAQSLRDRLATERGRTSRWELAAQMEERRLSEARDRLAATQGEFEQTEKLLAETLAETDQLRRRAAELDACANEMLERFGQQPSNTGSMVASSRGSNVIVITKSSKHLSGKA</sequence>
<dbReference type="Proteomes" id="UP000215902">
    <property type="component" value="Unassembled WGS sequence"/>
</dbReference>
<keyword evidence="4" id="KW-1185">Reference proteome</keyword>
<accession>A0A267GVD1</accession>